<dbReference type="EMBL" id="ML995546">
    <property type="protein sequence ID" value="KAF2135874.1"/>
    <property type="molecule type" value="Genomic_DNA"/>
</dbReference>
<dbReference type="InterPro" id="IPR003615">
    <property type="entry name" value="HNH_nuc"/>
</dbReference>
<feature type="domain" description="HNH nuclease" evidence="1">
    <location>
        <begin position="222"/>
        <end position="289"/>
    </location>
</feature>
<gene>
    <name evidence="2" type="ORF">K452DRAFT_292877</name>
</gene>
<keyword evidence="3" id="KW-1185">Reference proteome</keyword>
<dbReference type="GeneID" id="54298957"/>
<accession>A0A6A6AY39</accession>
<dbReference type="RefSeq" id="XP_033391592.1">
    <property type="nucleotide sequence ID" value="XM_033541461.1"/>
</dbReference>
<organism evidence="2 3">
    <name type="scientific">Aplosporella prunicola CBS 121167</name>
    <dbReference type="NCBI Taxonomy" id="1176127"/>
    <lineage>
        <taxon>Eukaryota</taxon>
        <taxon>Fungi</taxon>
        <taxon>Dikarya</taxon>
        <taxon>Ascomycota</taxon>
        <taxon>Pezizomycotina</taxon>
        <taxon>Dothideomycetes</taxon>
        <taxon>Dothideomycetes incertae sedis</taxon>
        <taxon>Botryosphaeriales</taxon>
        <taxon>Aplosporellaceae</taxon>
        <taxon>Aplosporella</taxon>
    </lineage>
</organism>
<proteinExistence type="predicted"/>
<reference evidence="2" key="1">
    <citation type="journal article" date="2020" name="Stud. Mycol.">
        <title>101 Dothideomycetes genomes: a test case for predicting lifestyles and emergence of pathogens.</title>
        <authorList>
            <person name="Haridas S."/>
            <person name="Albert R."/>
            <person name="Binder M."/>
            <person name="Bloem J."/>
            <person name="Labutti K."/>
            <person name="Salamov A."/>
            <person name="Andreopoulos B."/>
            <person name="Baker S."/>
            <person name="Barry K."/>
            <person name="Bills G."/>
            <person name="Bluhm B."/>
            <person name="Cannon C."/>
            <person name="Castanera R."/>
            <person name="Culley D."/>
            <person name="Daum C."/>
            <person name="Ezra D."/>
            <person name="Gonzalez J."/>
            <person name="Henrissat B."/>
            <person name="Kuo A."/>
            <person name="Liang C."/>
            <person name="Lipzen A."/>
            <person name="Lutzoni F."/>
            <person name="Magnuson J."/>
            <person name="Mondo S."/>
            <person name="Nolan M."/>
            <person name="Ohm R."/>
            <person name="Pangilinan J."/>
            <person name="Park H.-J."/>
            <person name="Ramirez L."/>
            <person name="Alfaro M."/>
            <person name="Sun H."/>
            <person name="Tritt A."/>
            <person name="Yoshinaga Y."/>
            <person name="Zwiers L.-H."/>
            <person name="Turgeon B."/>
            <person name="Goodwin S."/>
            <person name="Spatafora J."/>
            <person name="Crous P."/>
            <person name="Grigoriev I."/>
        </authorList>
    </citation>
    <scope>NUCLEOTIDE SEQUENCE</scope>
    <source>
        <strain evidence="2">CBS 121167</strain>
    </source>
</reference>
<evidence type="ECO:0000313" key="3">
    <source>
        <dbReference type="Proteomes" id="UP000799438"/>
    </source>
</evidence>
<name>A0A6A6AY39_9PEZI</name>
<evidence type="ECO:0000259" key="1">
    <source>
        <dbReference type="Pfam" id="PF13391"/>
    </source>
</evidence>
<protein>
    <recommendedName>
        <fullName evidence="1">HNH nuclease domain-containing protein</fullName>
    </recommendedName>
</protein>
<dbReference type="Pfam" id="PF13391">
    <property type="entry name" value="HNH_2"/>
    <property type="match status" value="1"/>
</dbReference>
<evidence type="ECO:0000313" key="2">
    <source>
        <dbReference type="EMBL" id="KAF2135874.1"/>
    </source>
</evidence>
<dbReference type="AlphaFoldDB" id="A0A6A6AY39"/>
<dbReference type="OrthoDB" id="4120917at2759"/>
<dbReference type="Proteomes" id="UP000799438">
    <property type="component" value="Unassembled WGS sequence"/>
</dbReference>
<sequence>MGSDSRTPSPPGPTNIPHVEKRRLAREHRGMLLDATFSTNLEVPRAPTTPRSLSLELSNQGKDLDREQEHLERCSSKPLGNDLTRAGVKEYVDKRFEYTEKYRDFLRQSRNELARKASEQLVDEPEAKLLRQDIDEADYAVLRERAALANRRAVVEFKMLIGDQSKTLIHGYATAIIGALPEPYGSRLKKDSRNKSDQSDFRSCLIKAYQDDNTDNGRKLWCPVTKKLHNKKYVKAAHIVPYGIGEYNAAKLFGVPLKDGFTKIWNEENGLLLNSEVEEAMDRCRLVIVPDHDVKGALKVKLLTATELELDDLICEGSGGKDVRVRDLQDVQLEFKTLARPGLEYLYVRALVSWLCRRQAAVPGWEKDREIISTGKYWGRPGKWLRNSTIIAIAAEIGDIVDPKDLEDIIGEDEKLEEPTEDDKTLAVALRHNVAALAVRENMLDEDEE</sequence>